<keyword evidence="3" id="KW-1185">Reference proteome</keyword>
<evidence type="ECO:0000313" key="3">
    <source>
        <dbReference type="Proteomes" id="UP000058020"/>
    </source>
</evidence>
<proteinExistence type="predicted"/>
<dbReference type="AlphaFoldDB" id="A0A0M4NV82"/>
<feature type="signal peptide" evidence="1">
    <location>
        <begin position="1"/>
        <end position="25"/>
    </location>
</feature>
<dbReference type="RefSeq" id="WP_053950700.1">
    <property type="nucleotide sequence ID" value="NZ_CP010552.1"/>
</dbReference>
<dbReference type="KEGG" id="tho:SP60_00065"/>
<keyword evidence="1" id="KW-0732">Signal</keyword>
<organism evidence="2 3">
    <name type="scientific">Candidatus Thioglobus autotrophicus</name>
    <dbReference type="NCBI Taxonomy" id="1705394"/>
    <lineage>
        <taxon>Bacteria</taxon>
        <taxon>Pseudomonadati</taxon>
        <taxon>Pseudomonadota</taxon>
        <taxon>Gammaproteobacteria</taxon>
        <taxon>Candidatus Pseudothioglobaceae</taxon>
        <taxon>Candidatus Thioglobus</taxon>
    </lineage>
</organism>
<protein>
    <submittedName>
        <fullName evidence="2">Uncharacterized protein</fullName>
    </submittedName>
</protein>
<dbReference type="OrthoDB" id="9834268at2"/>
<gene>
    <name evidence="2" type="ORF">SP60_00065</name>
</gene>
<evidence type="ECO:0000313" key="2">
    <source>
        <dbReference type="EMBL" id="ALE51793.1"/>
    </source>
</evidence>
<accession>A0A0M4NV82</accession>
<name>A0A0M4NV82_9GAMM</name>
<feature type="chain" id="PRO_5005799464" evidence="1">
    <location>
        <begin position="26"/>
        <end position="166"/>
    </location>
</feature>
<sequence>MNNTGRCIIKACAGLTLAISTMSSANFSNPSSMMSPFGAQSFGQPQQMQSFGRSMPWGGQDYAQPRYSNTRYTAPRQRYTQPAYNSMPWTMGGASRPQAQPSQQFGGMSMMPFNPGMQPQKQYRQPQSQSAFMMPGMDQGIRTMMEPGKIMAEEATPGVYMKPTWR</sequence>
<dbReference type="Proteomes" id="UP000058020">
    <property type="component" value="Chromosome"/>
</dbReference>
<dbReference type="EMBL" id="CP010552">
    <property type="protein sequence ID" value="ALE51793.1"/>
    <property type="molecule type" value="Genomic_DNA"/>
</dbReference>
<evidence type="ECO:0000256" key="1">
    <source>
        <dbReference type="SAM" id="SignalP"/>
    </source>
</evidence>
<reference evidence="2 3" key="1">
    <citation type="journal article" date="2015" name="Genome Announc.">
        <title>Genome Sequence of 'Candidatus Thioglobus autotrophica' Strain EF1, a Chemoautotroph from the SUP05 Clade of Marine Gammaproteobacteria.</title>
        <authorList>
            <person name="Shah V."/>
            <person name="Morris R.M."/>
        </authorList>
    </citation>
    <scope>NUCLEOTIDE SEQUENCE [LARGE SCALE GENOMIC DNA]</scope>
    <source>
        <strain evidence="2 3">EF1</strain>
    </source>
</reference>